<dbReference type="EMBL" id="UOFT01000045">
    <property type="protein sequence ID" value="VAW95376.1"/>
    <property type="molecule type" value="Genomic_DNA"/>
</dbReference>
<dbReference type="GO" id="GO:0008967">
    <property type="term" value="F:phosphoglycolate phosphatase activity"/>
    <property type="evidence" value="ECO:0007669"/>
    <property type="project" value="TreeGrafter"/>
</dbReference>
<protein>
    <submittedName>
        <fullName evidence="5">Similar to phosphoglycolate phosphatase, clustered with ubiquinone biosynthesis SAM-dependent O-methyltransferase</fullName>
    </submittedName>
</protein>
<proteinExistence type="predicted"/>
<evidence type="ECO:0000313" key="5">
    <source>
        <dbReference type="EMBL" id="VAW95376.1"/>
    </source>
</evidence>
<evidence type="ECO:0000256" key="3">
    <source>
        <dbReference type="ARBA" id="ARBA00022842"/>
    </source>
</evidence>
<dbReference type="InterPro" id="IPR050155">
    <property type="entry name" value="HAD-like_hydrolase_sf"/>
</dbReference>
<dbReference type="GO" id="GO:0006281">
    <property type="term" value="P:DNA repair"/>
    <property type="evidence" value="ECO:0007669"/>
    <property type="project" value="TreeGrafter"/>
</dbReference>
<gene>
    <name evidence="5" type="ORF">MNBD_GAMMA23-986</name>
</gene>
<dbReference type="PANTHER" id="PTHR43434:SF23">
    <property type="entry name" value="PHOSPHOGLYCOLATE PHOSPHATASE"/>
    <property type="match status" value="1"/>
</dbReference>
<accession>A0A3B1ARM4</accession>
<dbReference type="GO" id="GO:0008168">
    <property type="term" value="F:methyltransferase activity"/>
    <property type="evidence" value="ECO:0007669"/>
    <property type="project" value="UniProtKB-KW"/>
</dbReference>
<keyword evidence="4" id="KW-0119">Carbohydrate metabolism</keyword>
<dbReference type="InterPro" id="IPR041492">
    <property type="entry name" value="HAD_2"/>
</dbReference>
<keyword evidence="1" id="KW-0479">Metal-binding</keyword>
<reference evidence="5" key="1">
    <citation type="submission" date="2018-06" db="EMBL/GenBank/DDBJ databases">
        <authorList>
            <person name="Zhirakovskaya E."/>
        </authorList>
    </citation>
    <scope>NUCLEOTIDE SEQUENCE</scope>
</reference>
<dbReference type="NCBIfam" id="TIGR01549">
    <property type="entry name" value="HAD-SF-IA-v1"/>
    <property type="match status" value="1"/>
</dbReference>
<dbReference type="SFLD" id="SFLDS00003">
    <property type="entry name" value="Haloacid_Dehalogenase"/>
    <property type="match status" value="1"/>
</dbReference>
<organism evidence="5">
    <name type="scientific">hydrothermal vent metagenome</name>
    <dbReference type="NCBI Taxonomy" id="652676"/>
    <lineage>
        <taxon>unclassified sequences</taxon>
        <taxon>metagenomes</taxon>
        <taxon>ecological metagenomes</taxon>
    </lineage>
</organism>
<dbReference type="InterPro" id="IPR006439">
    <property type="entry name" value="HAD-SF_hydro_IA"/>
</dbReference>
<keyword evidence="5" id="KW-0808">Transferase</keyword>
<keyword evidence="5" id="KW-0489">Methyltransferase</keyword>
<dbReference type="PANTHER" id="PTHR43434">
    <property type="entry name" value="PHOSPHOGLYCOLATE PHOSPHATASE"/>
    <property type="match status" value="1"/>
</dbReference>
<dbReference type="SFLD" id="SFLDG01129">
    <property type="entry name" value="C1.5:_HAD__Beta-PGM__Phosphata"/>
    <property type="match status" value="1"/>
</dbReference>
<evidence type="ECO:0000256" key="4">
    <source>
        <dbReference type="ARBA" id="ARBA00023277"/>
    </source>
</evidence>
<keyword evidence="3" id="KW-0460">Magnesium</keyword>
<dbReference type="GO" id="GO:0032259">
    <property type="term" value="P:methylation"/>
    <property type="evidence" value="ECO:0007669"/>
    <property type="project" value="UniProtKB-KW"/>
</dbReference>
<dbReference type="Gene3D" id="3.40.50.1000">
    <property type="entry name" value="HAD superfamily/HAD-like"/>
    <property type="match status" value="1"/>
</dbReference>
<dbReference type="InterPro" id="IPR023198">
    <property type="entry name" value="PGP-like_dom2"/>
</dbReference>
<dbReference type="InterPro" id="IPR036412">
    <property type="entry name" value="HAD-like_sf"/>
</dbReference>
<dbReference type="GO" id="GO:0046872">
    <property type="term" value="F:metal ion binding"/>
    <property type="evidence" value="ECO:0007669"/>
    <property type="project" value="UniProtKB-KW"/>
</dbReference>
<sequence length="238" mass="26202">MPVNNKMQAVKPNLKAVLFDLDGTFADTAQDLAEALNFVLTKNGQAALPFETIRPVVSNGGIALIKLGFQIEPAHPSFETYRQQLLEYYQQNIAQFTRPFKGIENVLEYLANNNIAWGIVTNKPGWLTDPLMAALNLSGALPSQPQCVVSGDTLETRKPDPGTLLHACELMNCSTADTIYIGDAQRDIEAGQNANMQTLVALFGYIGEDDDPQSWGATDAVEQPLDIIDWIQQHRNIQ</sequence>
<dbReference type="AlphaFoldDB" id="A0A3B1ARM4"/>
<keyword evidence="5" id="KW-0830">Ubiquinone</keyword>
<evidence type="ECO:0000256" key="1">
    <source>
        <dbReference type="ARBA" id="ARBA00022723"/>
    </source>
</evidence>
<dbReference type="SUPFAM" id="SSF56784">
    <property type="entry name" value="HAD-like"/>
    <property type="match status" value="1"/>
</dbReference>
<keyword evidence="2" id="KW-0378">Hydrolase</keyword>
<dbReference type="InterPro" id="IPR023214">
    <property type="entry name" value="HAD_sf"/>
</dbReference>
<evidence type="ECO:0000256" key="2">
    <source>
        <dbReference type="ARBA" id="ARBA00022801"/>
    </source>
</evidence>
<name>A0A3B1ARM4_9ZZZZ</name>
<dbReference type="Gene3D" id="1.10.150.240">
    <property type="entry name" value="Putative phosphatase, domain 2"/>
    <property type="match status" value="1"/>
</dbReference>
<dbReference type="GO" id="GO:0005829">
    <property type="term" value="C:cytosol"/>
    <property type="evidence" value="ECO:0007669"/>
    <property type="project" value="TreeGrafter"/>
</dbReference>
<dbReference type="Pfam" id="PF13419">
    <property type="entry name" value="HAD_2"/>
    <property type="match status" value="1"/>
</dbReference>